<evidence type="ECO:0000313" key="2">
    <source>
        <dbReference type="EMBL" id="EUC62467.1"/>
    </source>
</evidence>
<reference evidence="3" key="1">
    <citation type="journal article" date="2014" name="Genome Announc.">
        <title>Draft genome sequence of the plant-pathogenic soil fungus Rhizoctonia solani anastomosis group 3 strain Rhs1AP.</title>
        <authorList>
            <person name="Cubeta M.A."/>
            <person name="Thomas E."/>
            <person name="Dean R.A."/>
            <person name="Jabaji S."/>
            <person name="Neate S.M."/>
            <person name="Tavantzis S."/>
            <person name="Toda T."/>
            <person name="Vilgalys R."/>
            <person name="Bharathan N."/>
            <person name="Fedorova-Abrams N."/>
            <person name="Pakala S.B."/>
            <person name="Pakala S.M."/>
            <person name="Zafar N."/>
            <person name="Joardar V."/>
            <person name="Losada L."/>
            <person name="Nierman W.C."/>
        </authorList>
    </citation>
    <scope>NUCLEOTIDE SEQUENCE [LARGE SCALE GENOMIC DNA]</scope>
    <source>
        <strain evidence="3">AG-3</strain>
    </source>
</reference>
<gene>
    <name evidence="2" type="ORF">RSOL_420700</name>
</gene>
<feature type="compositionally biased region" description="Polar residues" evidence="1">
    <location>
        <begin position="9"/>
        <end position="28"/>
    </location>
</feature>
<name>X8JFE9_9AGAM</name>
<feature type="region of interest" description="Disordered" evidence="1">
    <location>
        <begin position="1"/>
        <end position="61"/>
    </location>
</feature>
<accession>X8JFE9</accession>
<organism evidence="2 3">
    <name type="scientific">Rhizoctonia solani AG-3 Rhs1AP</name>
    <dbReference type="NCBI Taxonomy" id="1086054"/>
    <lineage>
        <taxon>Eukaryota</taxon>
        <taxon>Fungi</taxon>
        <taxon>Dikarya</taxon>
        <taxon>Basidiomycota</taxon>
        <taxon>Agaricomycotina</taxon>
        <taxon>Agaricomycetes</taxon>
        <taxon>Cantharellales</taxon>
        <taxon>Ceratobasidiaceae</taxon>
        <taxon>Rhizoctonia</taxon>
    </lineage>
</organism>
<evidence type="ECO:0000256" key="1">
    <source>
        <dbReference type="SAM" id="MobiDB-lite"/>
    </source>
</evidence>
<sequence>MALKDTPHRQGSSQPSSVLTQPAHSPQNRAIKETLSLTSADDAKRYRKSLSHPGRTRSEMESILRAEVNGAVYEYPKLCEEFFHLDKPQVSNVLRTLAAREEPLLRRDGQWFIDCDDLMSRIQA</sequence>
<dbReference type="EMBL" id="JATN01000318">
    <property type="protein sequence ID" value="EUC62467.1"/>
    <property type="molecule type" value="Genomic_DNA"/>
</dbReference>
<protein>
    <submittedName>
        <fullName evidence="2">Uncharacterized protein</fullName>
    </submittedName>
</protein>
<dbReference type="Proteomes" id="UP000030108">
    <property type="component" value="Unassembled WGS sequence"/>
</dbReference>
<evidence type="ECO:0000313" key="3">
    <source>
        <dbReference type="Proteomes" id="UP000030108"/>
    </source>
</evidence>
<dbReference type="AlphaFoldDB" id="X8JFE9"/>
<comment type="caution">
    <text evidence="2">The sequence shown here is derived from an EMBL/GenBank/DDBJ whole genome shotgun (WGS) entry which is preliminary data.</text>
</comment>
<proteinExistence type="predicted"/>
<feature type="non-terminal residue" evidence="2">
    <location>
        <position position="124"/>
    </location>
</feature>